<dbReference type="AlphaFoldDB" id="A0A5C3L584"/>
<sequence length="448" mass="49861">MDVSSPPPCYRRFSSRPGQVPLSGSELPAYSRRRHSISPPQPHREPTEHTFELLDGKNKPWITLKLFSSAKSSKSLPTFFEKEKITGKLELTAERGDSIQAITAIVSGRIISGASSSESFVFLNQTIPIWSKSLDSPRVPSPSEGASSTKLLGHCEWPLSVSLPRAVEIPSGGGDLRSYKLPETFLERFTTVSIQYDLAIIVSRGKLRSDNVIKTAFGYIPSSRPEPPSILRQLVYQEKLPLPIPSSDPEGWKTLRPVSVRGLMFKTRPIEARCTLSITRPLCYTRGSVIPCFITLEGRESPVLDVLSSPNAIVVKLRRRVRFYNRATATKREVAWNESVDDVGTAVWWLPQDNRNDTYSRHLEGEIRLAKDLRPSSEIAHFSISYSVVLCPFQAPNYSSDASALVSEPVEIATMYAKGPRPNAYAPPAYDSPSRPDEPHASYFCPML</sequence>
<feature type="region of interest" description="Disordered" evidence="1">
    <location>
        <begin position="1"/>
        <end position="47"/>
    </location>
</feature>
<organism evidence="2 3">
    <name type="scientific">Coprinopsis marcescibilis</name>
    <name type="common">Agaric fungus</name>
    <name type="synonym">Psathyrella marcescibilis</name>
    <dbReference type="NCBI Taxonomy" id="230819"/>
    <lineage>
        <taxon>Eukaryota</taxon>
        <taxon>Fungi</taxon>
        <taxon>Dikarya</taxon>
        <taxon>Basidiomycota</taxon>
        <taxon>Agaricomycotina</taxon>
        <taxon>Agaricomycetes</taxon>
        <taxon>Agaricomycetidae</taxon>
        <taxon>Agaricales</taxon>
        <taxon>Agaricineae</taxon>
        <taxon>Psathyrellaceae</taxon>
        <taxon>Coprinopsis</taxon>
    </lineage>
</organism>
<dbReference type="EMBL" id="ML210161">
    <property type="protein sequence ID" value="TFK27772.1"/>
    <property type="molecule type" value="Genomic_DNA"/>
</dbReference>
<dbReference type="STRING" id="230819.A0A5C3L584"/>
<reference evidence="2 3" key="1">
    <citation type="journal article" date="2019" name="Nat. Ecol. Evol.">
        <title>Megaphylogeny resolves global patterns of mushroom evolution.</title>
        <authorList>
            <person name="Varga T."/>
            <person name="Krizsan K."/>
            <person name="Foldi C."/>
            <person name="Dima B."/>
            <person name="Sanchez-Garcia M."/>
            <person name="Sanchez-Ramirez S."/>
            <person name="Szollosi G.J."/>
            <person name="Szarkandi J.G."/>
            <person name="Papp V."/>
            <person name="Albert L."/>
            <person name="Andreopoulos W."/>
            <person name="Angelini C."/>
            <person name="Antonin V."/>
            <person name="Barry K.W."/>
            <person name="Bougher N.L."/>
            <person name="Buchanan P."/>
            <person name="Buyck B."/>
            <person name="Bense V."/>
            <person name="Catcheside P."/>
            <person name="Chovatia M."/>
            <person name="Cooper J."/>
            <person name="Damon W."/>
            <person name="Desjardin D."/>
            <person name="Finy P."/>
            <person name="Geml J."/>
            <person name="Haridas S."/>
            <person name="Hughes K."/>
            <person name="Justo A."/>
            <person name="Karasinski D."/>
            <person name="Kautmanova I."/>
            <person name="Kiss B."/>
            <person name="Kocsube S."/>
            <person name="Kotiranta H."/>
            <person name="LaButti K.M."/>
            <person name="Lechner B.E."/>
            <person name="Liimatainen K."/>
            <person name="Lipzen A."/>
            <person name="Lukacs Z."/>
            <person name="Mihaltcheva S."/>
            <person name="Morgado L.N."/>
            <person name="Niskanen T."/>
            <person name="Noordeloos M.E."/>
            <person name="Ohm R.A."/>
            <person name="Ortiz-Santana B."/>
            <person name="Ovrebo C."/>
            <person name="Racz N."/>
            <person name="Riley R."/>
            <person name="Savchenko A."/>
            <person name="Shiryaev A."/>
            <person name="Soop K."/>
            <person name="Spirin V."/>
            <person name="Szebenyi C."/>
            <person name="Tomsovsky M."/>
            <person name="Tulloss R.E."/>
            <person name="Uehling J."/>
            <person name="Grigoriev I.V."/>
            <person name="Vagvolgyi C."/>
            <person name="Papp T."/>
            <person name="Martin F.M."/>
            <person name="Miettinen O."/>
            <person name="Hibbett D.S."/>
            <person name="Nagy L.G."/>
        </authorList>
    </citation>
    <scope>NUCLEOTIDE SEQUENCE [LARGE SCALE GENOMIC DNA]</scope>
    <source>
        <strain evidence="2 3">CBS 121175</strain>
    </source>
</reference>
<evidence type="ECO:0000313" key="2">
    <source>
        <dbReference type="EMBL" id="TFK27772.1"/>
    </source>
</evidence>
<dbReference type="Gene3D" id="2.60.40.640">
    <property type="match status" value="1"/>
</dbReference>
<name>A0A5C3L584_COPMA</name>
<dbReference type="OrthoDB" id="3162660at2759"/>
<dbReference type="InterPro" id="IPR014752">
    <property type="entry name" value="Arrestin-like_C"/>
</dbReference>
<gene>
    <name evidence="2" type="ORF">FA15DRAFT_685673</name>
</gene>
<proteinExistence type="predicted"/>
<protein>
    <recommendedName>
        <fullName evidence="4">Arrestin-like N-terminal domain-containing protein</fullName>
    </recommendedName>
</protein>
<accession>A0A5C3L584</accession>
<dbReference type="Proteomes" id="UP000307440">
    <property type="component" value="Unassembled WGS sequence"/>
</dbReference>
<evidence type="ECO:0000313" key="3">
    <source>
        <dbReference type="Proteomes" id="UP000307440"/>
    </source>
</evidence>
<keyword evidence="3" id="KW-1185">Reference proteome</keyword>
<evidence type="ECO:0008006" key="4">
    <source>
        <dbReference type="Google" id="ProtNLM"/>
    </source>
</evidence>
<evidence type="ECO:0000256" key="1">
    <source>
        <dbReference type="SAM" id="MobiDB-lite"/>
    </source>
</evidence>